<dbReference type="SUPFAM" id="SSF46955">
    <property type="entry name" value="Putative DNA-binding domain"/>
    <property type="match status" value="1"/>
</dbReference>
<feature type="domain" description="Helix-turn-helix" evidence="1">
    <location>
        <begin position="34"/>
        <end position="83"/>
    </location>
</feature>
<dbReference type="Pfam" id="PF12728">
    <property type="entry name" value="HTH_17"/>
    <property type="match status" value="1"/>
</dbReference>
<evidence type="ECO:0000259" key="1">
    <source>
        <dbReference type="Pfam" id="PF12728"/>
    </source>
</evidence>
<dbReference type="EMBL" id="JAOYOD010000001">
    <property type="protein sequence ID" value="MCV9387493.1"/>
    <property type="molecule type" value="Genomic_DNA"/>
</dbReference>
<dbReference type="InterPro" id="IPR009061">
    <property type="entry name" value="DNA-bd_dom_put_sf"/>
</dbReference>
<reference evidence="2 3" key="1">
    <citation type="submission" date="2022-10" db="EMBL/GenBank/DDBJ databases">
        <title>Comparative genomics and taxonomic characterization of three novel marine species of genus Reichenbachiella exhibiting antioxidant and polysaccharide degradation activities.</title>
        <authorList>
            <person name="Muhammad N."/>
            <person name="Lee Y.-J."/>
            <person name="Ko J."/>
            <person name="Kim S.-G."/>
        </authorList>
    </citation>
    <scope>NUCLEOTIDE SEQUENCE [LARGE SCALE GENOMIC DNA]</scope>
    <source>
        <strain evidence="2 3">ABR2-5</strain>
    </source>
</reference>
<keyword evidence="3" id="KW-1185">Reference proteome</keyword>
<accession>A0ABT3CW86</accession>
<protein>
    <submittedName>
        <fullName evidence="2">Helix-turn-helix domain-containing protein</fullName>
    </submittedName>
</protein>
<evidence type="ECO:0000313" key="3">
    <source>
        <dbReference type="Proteomes" id="UP001300692"/>
    </source>
</evidence>
<dbReference type="Proteomes" id="UP001300692">
    <property type="component" value="Unassembled WGS sequence"/>
</dbReference>
<evidence type="ECO:0000313" key="2">
    <source>
        <dbReference type="EMBL" id="MCV9387493.1"/>
    </source>
</evidence>
<organism evidence="2 3">
    <name type="scientific">Reichenbachiella ulvae</name>
    <dbReference type="NCBI Taxonomy" id="2980104"/>
    <lineage>
        <taxon>Bacteria</taxon>
        <taxon>Pseudomonadati</taxon>
        <taxon>Bacteroidota</taxon>
        <taxon>Cytophagia</taxon>
        <taxon>Cytophagales</taxon>
        <taxon>Reichenbachiellaceae</taxon>
        <taxon>Reichenbachiella</taxon>
    </lineage>
</organism>
<sequence>MSNVENDLLPSLIRKVSQMEHTFREFIDFNNEGLYSVSEFSKLTGLDDDTVTNYCKRQSLAAVQVIKGGKWMILRSEFKRLVSEAIKNNQSKLRSTARRDAKILNHLGISK</sequence>
<dbReference type="RefSeq" id="WP_264138316.1">
    <property type="nucleotide sequence ID" value="NZ_JAOYOD010000001.1"/>
</dbReference>
<gene>
    <name evidence="2" type="ORF">N7U62_12505</name>
</gene>
<comment type="caution">
    <text evidence="2">The sequence shown here is derived from an EMBL/GenBank/DDBJ whole genome shotgun (WGS) entry which is preliminary data.</text>
</comment>
<dbReference type="InterPro" id="IPR041657">
    <property type="entry name" value="HTH_17"/>
</dbReference>
<name>A0ABT3CW86_9BACT</name>
<proteinExistence type="predicted"/>